<evidence type="ECO:0000313" key="2">
    <source>
        <dbReference type="EMBL" id="KUL22075.1"/>
    </source>
</evidence>
<keyword evidence="3" id="KW-1185">Reference proteome</keyword>
<name>A0A124G783_9ACTN</name>
<dbReference type="OrthoDB" id="4326033at2"/>
<feature type="compositionally biased region" description="Polar residues" evidence="1">
    <location>
        <begin position="96"/>
        <end position="107"/>
    </location>
</feature>
<dbReference type="Proteomes" id="UP000053923">
    <property type="component" value="Unassembled WGS sequence"/>
</dbReference>
<sequence length="131" mass="13593">MDPITPELLMAVAGGTASAAGQQIWTTLRELVTRRSSDGEAELTALAQATASEQRAGALAEVLALRARQDPDFAAALDAWRRQAEALEPAPAPPASTGSGDVTNRSEGTVHGNLVQARDIHGSIHFGNPGN</sequence>
<reference evidence="3" key="1">
    <citation type="submission" date="2015-10" db="EMBL/GenBank/DDBJ databases">
        <authorList>
            <person name="Ju K.-S."/>
            <person name="Doroghazi J.R."/>
            <person name="Metcalf W.W."/>
        </authorList>
    </citation>
    <scope>NUCLEOTIDE SEQUENCE [LARGE SCALE GENOMIC DNA]</scope>
    <source>
        <strain evidence="3">NRRL 3151</strain>
    </source>
</reference>
<comment type="caution">
    <text evidence="2">The sequence shown here is derived from an EMBL/GenBank/DDBJ whole genome shotgun (WGS) entry which is preliminary data.</text>
</comment>
<dbReference type="EMBL" id="LLZG01000400">
    <property type="protein sequence ID" value="KUL22075.1"/>
    <property type="molecule type" value="Genomic_DNA"/>
</dbReference>
<dbReference type="AlphaFoldDB" id="A0A124G783"/>
<proteinExistence type="predicted"/>
<accession>A0A124G783</accession>
<protein>
    <submittedName>
        <fullName evidence="2">Uncharacterized protein</fullName>
    </submittedName>
</protein>
<evidence type="ECO:0000313" key="3">
    <source>
        <dbReference type="Proteomes" id="UP000053923"/>
    </source>
</evidence>
<evidence type="ECO:0000256" key="1">
    <source>
        <dbReference type="SAM" id="MobiDB-lite"/>
    </source>
</evidence>
<dbReference type="RefSeq" id="WP_062713849.1">
    <property type="nucleotide sequence ID" value="NZ_LLZG01000400.1"/>
</dbReference>
<organism evidence="2 3">
    <name type="scientific">Streptomyces regalis</name>
    <dbReference type="NCBI Taxonomy" id="68262"/>
    <lineage>
        <taxon>Bacteria</taxon>
        <taxon>Bacillati</taxon>
        <taxon>Actinomycetota</taxon>
        <taxon>Actinomycetes</taxon>
        <taxon>Kitasatosporales</taxon>
        <taxon>Streptomycetaceae</taxon>
        <taxon>Streptomyces</taxon>
    </lineage>
</organism>
<feature type="region of interest" description="Disordered" evidence="1">
    <location>
        <begin position="84"/>
        <end position="131"/>
    </location>
</feature>
<gene>
    <name evidence="2" type="ORF">ADL12_43330</name>
</gene>